<dbReference type="RefSeq" id="WP_006928185.1">
    <property type="nucleotide sequence ID" value="NZ_CM001402.1"/>
</dbReference>
<reference evidence="1 2" key="1">
    <citation type="submission" date="2011-09" db="EMBL/GenBank/DDBJ databases">
        <title>The permanent draft genome of Caldithrix abyssi DSM 13497.</title>
        <authorList>
            <consortium name="US DOE Joint Genome Institute (JGI-PGF)"/>
            <person name="Lucas S."/>
            <person name="Han J."/>
            <person name="Lapidus A."/>
            <person name="Bruce D."/>
            <person name="Goodwin L."/>
            <person name="Pitluck S."/>
            <person name="Peters L."/>
            <person name="Kyrpides N."/>
            <person name="Mavromatis K."/>
            <person name="Ivanova N."/>
            <person name="Mikhailova N."/>
            <person name="Chertkov O."/>
            <person name="Detter J.C."/>
            <person name="Tapia R."/>
            <person name="Han C."/>
            <person name="Land M."/>
            <person name="Hauser L."/>
            <person name="Markowitz V."/>
            <person name="Cheng J.-F."/>
            <person name="Hugenholtz P."/>
            <person name="Woyke T."/>
            <person name="Wu D."/>
            <person name="Spring S."/>
            <person name="Brambilla E."/>
            <person name="Klenk H.-P."/>
            <person name="Eisen J.A."/>
        </authorList>
    </citation>
    <scope>NUCLEOTIDE SEQUENCE [LARGE SCALE GENOMIC DNA]</scope>
    <source>
        <strain evidence="1 2">DSM 13497</strain>
    </source>
</reference>
<evidence type="ECO:0008006" key="3">
    <source>
        <dbReference type="Google" id="ProtNLM"/>
    </source>
</evidence>
<proteinExistence type="predicted"/>
<accession>H1XPW3</accession>
<dbReference type="SUPFAM" id="SSF46689">
    <property type="entry name" value="Homeodomain-like"/>
    <property type="match status" value="1"/>
</dbReference>
<evidence type="ECO:0000313" key="1">
    <source>
        <dbReference type="EMBL" id="EHO41089.1"/>
    </source>
</evidence>
<dbReference type="EMBL" id="CM001402">
    <property type="protein sequence ID" value="EHO41089.1"/>
    <property type="molecule type" value="Genomic_DNA"/>
</dbReference>
<dbReference type="Gene3D" id="1.10.10.60">
    <property type="entry name" value="Homeodomain-like"/>
    <property type="match status" value="1"/>
</dbReference>
<evidence type="ECO:0000313" key="2">
    <source>
        <dbReference type="Proteomes" id="UP000004671"/>
    </source>
</evidence>
<dbReference type="Pfam" id="PF13384">
    <property type="entry name" value="HTH_23"/>
    <property type="match status" value="1"/>
</dbReference>
<dbReference type="InParanoid" id="H1XPW3"/>
<dbReference type="AlphaFoldDB" id="H1XPW3"/>
<keyword evidence="2" id="KW-1185">Reference proteome</keyword>
<name>H1XPW3_CALAY</name>
<dbReference type="STRING" id="880073.Cabys_3636"/>
<organism evidence="1 2">
    <name type="scientific">Caldithrix abyssi DSM 13497</name>
    <dbReference type="NCBI Taxonomy" id="880073"/>
    <lineage>
        <taxon>Bacteria</taxon>
        <taxon>Pseudomonadati</taxon>
        <taxon>Calditrichota</taxon>
        <taxon>Calditrichia</taxon>
        <taxon>Calditrichales</taxon>
        <taxon>Calditrichaceae</taxon>
        <taxon>Caldithrix</taxon>
    </lineage>
</organism>
<dbReference type="InterPro" id="IPR009057">
    <property type="entry name" value="Homeodomain-like_sf"/>
</dbReference>
<dbReference type="Proteomes" id="UP000004671">
    <property type="component" value="Chromosome"/>
</dbReference>
<protein>
    <recommendedName>
        <fullName evidence="3">Homeodomain-like domain-containing protein</fullName>
    </recommendedName>
</protein>
<dbReference type="PaxDb" id="880073-Calab_1468"/>
<sequence length="143" mass="16838">MAKNLLPQAERLYIREGKSIENIATALGVSRTTLYRWKKERNWDERKYEMETSAQFVSEKLMKLLADDVRNLQKLDAKSVDRIVKAIKSIKSLDNEVDILGSTLLVMEQLAYYLQQKNAQLYEKLQELLPDFLVYMRERYKTG</sequence>
<dbReference type="HOGENOM" id="CLU_1802515_0_0_0"/>
<gene>
    <name evidence="1" type="ORF">Calab_1468</name>
</gene>